<keyword evidence="2" id="KW-1185">Reference proteome</keyword>
<gene>
    <name evidence="1" type="ORF">LPB3_06315</name>
</gene>
<dbReference type="SUPFAM" id="SSF103515">
    <property type="entry name" value="Autotransporter"/>
    <property type="match status" value="1"/>
</dbReference>
<reference evidence="2" key="1">
    <citation type="submission" date="2016-02" db="EMBL/GenBank/DDBJ databases">
        <authorList>
            <person name="Shin S.-K."/>
            <person name="Yi H."/>
            <person name="Kim E."/>
        </authorList>
    </citation>
    <scope>NUCLEOTIDE SEQUENCE [LARGE SCALE GENOMIC DNA]</scope>
    <source>
        <strain evidence="2">LPB0003</strain>
    </source>
</reference>
<dbReference type="InterPro" id="IPR021958">
    <property type="entry name" value="DUF3575"/>
</dbReference>
<dbReference type="Gene3D" id="2.40.128.130">
    <property type="entry name" value="Autotransporter beta-domain"/>
    <property type="match status" value="1"/>
</dbReference>
<dbReference type="OrthoDB" id="945117at2"/>
<name>A0A1B8TZE9_9FLAO</name>
<dbReference type="InterPro" id="IPR036709">
    <property type="entry name" value="Autotransporte_beta_dom_sf"/>
</dbReference>
<evidence type="ECO:0000313" key="1">
    <source>
        <dbReference type="EMBL" id="OBY65000.1"/>
    </source>
</evidence>
<dbReference type="RefSeq" id="WP_065318754.1">
    <property type="nucleotide sequence ID" value="NZ_CP017477.1"/>
</dbReference>
<sequence>MSKKSLTIVVLLNTSILLCQTINSIKVDGLKSVLGIYQIELEHFKDNKWSYGLGFTFVDTSLRLFAKDETNSFDGFSISPFVRYYKNNNKSNSAFYQSNLRYFSVDLESDGKPREKMISLDINYGYQIKLYKKLFLETTIGIGAMYFLEGSETYKADFIPYPMLNLNITYKI</sequence>
<accession>A0A1B8TZE9</accession>
<proteinExistence type="predicted"/>
<protein>
    <recommendedName>
        <fullName evidence="3">DUF3575 domain-containing protein</fullName>
    </recommendedName>
</protein>
<dbReference type="EMBL" id="LSFM01000021">
    <property type="protein sequence ID" value="OBY65000.1"/>
    <property type="molecule type" value="Genomic_DNA"/>
</dbReference>
<evidence type="ECO:0000313" key="2">
    <source>
        <dbReference type="Proteomes" id="UP000092584"/>
    </source>
</evidence>
<dbReference type="Pfam" id="PF12099">
    <property type="entry name" value="DUF3575"/>
    <property type="match status" value="1"/>
</dbReference>
<comment type="caution">
    <text evidence="1">The sequence shown here is derived from an EMBL/GenBank/DDBJ whole genome shotgun (WGS) entry which is preliminary data.</text>
</comment>
<dbReference type="KEGG" id="pob:LPB03_06170"/>
<organism evidence="1 2">
    <name type="scientific">Polaribacter vadi</name>
    <dbReference type="NCBI Taxonomy" id="1774273"/>
    <lineage>
        <taxon>Bacteria</taxon>
        <taxon>Pseudomonadati</taxon>
        <taxon>Bacteroidota</taxon>
        <taxon>Flavobacteriia</taxon>
        <taxon>Flavobacteriales</taxon>
        <taxon>Flavobacteriaceae</taxon>
    </lineage>
</organism>
<dbReference type="Proteomes" id="UP000092584">
    <property type="component" value="Unassembled WGS sequence"/>
</dbReference>
<dbReference type="AlphaFoldDB" id="A0A1B8TZE9"/>
<evidence type="ECO:0008006" key="3">
    <source>
        <dbReference type="Google" id="ProtNLM"/>
    </source>
</evidence>